<dbReference type="PANTHER" id="PTHR30363">
    <property type="entry name" value="HTH-TYPE TRANSCRIPTIONAL REGULATOR SRLR-RELATED"/>
    <property type="match status" value="1"/>
</dbReference>
<dbReference type="InterPro" id="IPR014036">
    <property type="entry name" value="DeoR-like_C"/>
</dbReference>
<keyword evidence="3" id="KW-0804">Transcription</keyword>
<dbReference type="Gene3D" id="1.10.10.10">
    <property type="entry name" value="Winged helix-like DNA-binding domain superfamily/Winged helix DNA-binding domain"/>
    <property type="match status" value="1"/>
</dbReference>
<dbReference type="InterPro" id="IPR037171">
    <property type="entry name" value="NagB/RpiA_transferase-like"/>
</dbReference>
<dbReference type="InterPro" id="IPR018356">
    <property type="entry name" value="Tscrpt_reg_HTH_DeoR_CS"/>
</dbReference>
<dbReference type="GO" id="GO:0003700">
    <property type="term" value="F:DNA-binding transcription factor activity"/>
    <property type="evidence" value="ECO:0007669"/>
    <property type="project" value="InterPro"/>
</dbReference>
<evidence type="ECO:0000313" key="5">
    <source>
        <dbReference type="EMBL" id="SIQ26815.1"/>
    </source>
</evidence>
<dbReference type="PRINTS" id="PR00037">
    <property type="entry name" value="HTHLACR"/>
</dbReference>
<dbReference type="GO" id="GO:0003677">
    <property type="term" value="F:DNA binding"/>
    <property type="evidence" value="ECO:0007669"/>
    <property type="project" value="UniProtKB-KW"/>
</dbReference>
<dbReference type="Pfam" id="PF08220">
    <property type="entry name" value="HTH_DeoR"/>
    <property type="match status" value="1"/>
</dbReference>
<keyword evidence="6" id="KW-1185">Reference proteome</keyword>
<proteinExistence type="predicted"/>
<dbReference type="InterPro" id="IPR036388">
    <property type="entry name" value="WH-like_DNA-bd_sf"/>
</dbReference>
<feature type="domain" description="HTH deoR-type" evidence="4">
    <location>
        <begin position="8"/>
        <end position="63"/>
    </location>
</feature>
<evidence type="ECO:0000259" key="4">
    <source>
        <dbReference type="PROSITE" id="PS51000"/>
    </source>
</evidence>
<dbReference type="AlphaFoldDB" id="A0A1N6RDA9"/>
<dbReference type="EMBL" id="FTMS01000006">
    <property type="protein sequence ID" value="SIQ26815.1"/>
    <property type="molecule type" value="Genomic_DNA"/>
</dbReference>
<accession>A0A1N6RDA9</accession>
<organism evidence="5 6">
    <name type="scientific">Alkalispirochaeta americana</name>
    <dbReference type="NCBI Taxonomy" id="159291"/>
    <lineage>
        <taxon>Bacteria</taxon>
        <taxon>Pseudomonadati</taxon>
        <taxon>Spirochaetota</taxon>
        <taxon>Spirochaetia</taxon>
        <taxon>Spirochaetales</taxon>
        <taxon>Spirochaetaceae</taxon>
        <taxon>Alkalispirochaeta</taxon>
    </lineage>
</organism>
<dbReference type="InterPro" id="IPR050313">
    <property type="entry name" value="Carb_Metab_HTH_regulators"/>
</dbReference>
<evidence type="ECO:0000256" key="3">
    <source>
        <dbReference type="ARBA" id="ARBA00023163"/>
    </source>
</evidence>
<evidence type="ECO:0000256" key="1">
    <source>
        <dbReference type="ARBA" id="ARBA00023015"/>
    </source>
</evidence>
<dbReference type="SMART" id="SM01134">
    <property type="entry name" value="DeoRC"/>
    <property type="match status" value="1"/>
</dbReference>
<keyword evidence="1" id="KW-0805">Transcription regulation</keyword>
<dbReference type="PROSITE" id="PS51000">
    <property type="entry name" value="HTH_DEOR_2"/>
    <property type="match status" value="1"/>
</dbReference>
<dbReference type="RefSeq" id="WP_083943771.1">
    <property type="nucleotide sequence ID" value="NZ_FTMS01000006.1"/>
</dbReference>
<dbReference type="SUPFAM" id="SSF100950">
    <property type="entry name" value="NagB/RpiA/CoA transferase-like"/>
    <property type="match status" value="1"/>
</dbReference>
<sequence length="261" mass="29260">MTMVVQSRKERLRGVLNKIRLERHTTLDELARFFQVSTATIRRDIKRLEQDSAVLQTMGGGVVYTSDKAGALSPGTMVHAVEEKIRIAEYCTELVRDQDDILIGPGTTTFLTGKIMSGIEDRHFRLITSSVELALEAGVSDNIRLVLLGGEVWNKYVVDPRVGRGGYFDTCHREHTMILSADGIHRDQGVTFFESRLVPLVQAMIAVSSRVILVADSSKFGKSRFNRVANLNELSYVVTDEKAPEEYVDLFRSRGIEVRLV</sequence>
<protein>
    <submittedName>
        <fullName evidence="5">Transcriptional regulator, DeoR family</fullName>
    </submittedName>
</protein>
<dbReference type="Proteomes" id="UP000186400">
    <property type="component" value="Unassembled WGS sequence"/>
</dbReference>
<dbReference type="InterPro" id="IPR001034">
    <property type="entry name" value="DeoR_HTH"/>
</dbReference>
<dbReference type="SMART" id="SM00420">
    <property type="entry name" value="HTH_DEOR"/>
    <property type="match status" value="1"/>
</dbReference>
<evidence type="ECO:0000313" key="6">
    <source>
        <dbReference type="Proteomes" id="UP000186400"/>
    </source>
</evidence>
<dbReference type="STRING" id="159291.SAMN05920897_10663"/>
<reference evidence="5 6" key="1">
    <citation type="submission" date="2017-01" db="EMBL/GenBank/DDBJ databases">
        <authorList>
            <person name="Mah S.A."/>
            <person name="Swanson W.J."/>
            <person name="Moy G.W."/>
            <person name="Vacquier V.D."/>
        </authorList>
    </citation>
    <scope>NUCLEOTIDE SEQUENCE [LARGE SCALE GENOMIC DNA]</scope>
    <source>
        <strain evidence="5 6">ASpG1</strain>
    </source>
</reference>
<name>A0A1N6RDA9_9SPIO</name>
<dbReference type="OrthoDB" id="9797223at2"/>
<dbReference type="Pfam" id="PF00455">
    <property type="entry name" value="DeoRC"/>
    <property type="match status" value="1"/>
</dbReference>
<dbReference type="InterPro" id="IPR036390">
    <property type="entry name" value="WH_DNA-bd_sf"/>
</dbReference>
<gene>
    <name evidence="5" type="ORF">SAMN05920897_10663</name>
</gene>
<evidence type="ECO:0000256" key="2">
    <source>
        <dbReference type="ARBA" id="ARBA00023125"/>
    </source>
</evidence>
<dbReference type="PROSITE" id="PS00894">
    <property type="entry name" value="HTH_DEOR_1"/>
    <property type="match status" value="1"/>
</dbReference>
<dbReference type="PANTHER" id="PTHR30363:SF44">
    <property type="entry name" value="AGA OPERON TRANSCRIPTIONAL REPRESSOR-RELATED"/>
    <property type="match status" value="1"/>
</dbReference>
<dbReference type="SUPFAM" id="SSF46785">
    <property type="entry name" value="Winged helix' DNA-binding domain"/>
    <property type="match status" value="1"/>
</dbReference>
<keyword evidence="2" id="KW-0238">DNA-binding</keyword>